<evidence type="ECO:0000313" key="8">
    <source>
        <dbReference type="EMBL" id="RJP21322.1"/>
    </source>
</evidence>
<reference evidence="8 9" key="1">
    <citation type="journal article" date="2017" name="ISME J.">
        <title>Energy and carbon metabolisms in a deep terrestrial subsurface fluid microbial community.</title>
        <authorList>
            <person name="Momper L."/>
            <person name="Jungbluth S.P."/>
            <person name="Lee M.D."/>
            <person name="Amend J.P."/>
        </authorList>
    </citation>
    <scope>NUCLEOTIDE SEQUENCE [LARGE SCALE GENOMIC DNA]</scope>
    <source>
        <strain evidence="8">SURF_5</strain>
    </source>
</reference>
<evidence type="ECO:0000256" key="5">
    <source>
        <dbReference type="SAM" id="Phobius"/>
    </source>
</evidence>
<dbReference type="PRINTS" id="PR00344">
    <property type="entry name" value="BCTRLSENSOR"/>
</dbReference>
<evidence type="ECO:0000256" key="3">
    <source>
        <dbReference type="ARBA" id="ARBA00022553"/>
    </source>
</evidence>
<dbReference type="Pfam" id="PF13188">
    <property type="entry name" value="PAS_8"/>
    <property type="match status" value="1"/>
</dbReference>
<dbReference type="PROSITE" id="PS50110">
    <property type="entry name" value="RESPONSE_REGULATORY"/>
    <property type="match status" value="1"/>
</dbReference>
<feature type="transmembrane region" description="Helical" evidence="5">
    <location>
        <begin position="165"/>
        <end position="185"/>
    </location>
</feature>
<comment type="caution">
    <text evidence="8">The sequence shown here is derived from an EMBL/GenBank/DDBJ whole genome shotgun (WGS) entry which is preliminary data.</text>
</comment>
<dbReference type="InterPro" id="IPR001789">
    <property type="entry name" value="Sig_transdc_resp-reg_receiver"/>
</dbReference>
<dbReference type="PANTHER" id="PTHR43547:SF2">
    <property type="entry name" value="HYBRID SIGNAL TRANSDUCTION HISTIDINE KINASE C"/>
    <property type="match status" value="1"/>
</dbReference>
<evidence type="ECO:0000313" key="9">
    <source>
        <dbReference type="Proteomes" id="UP000265882"/>
    </source>
</evidence>
<dbReference type="Pfam" id="PF02518">
    <property type="entry name" value="HATPase_c"/>
    <property type="match status" value="1"/>
</dbReference>
<protein>
    <recommendedName>
        <fullName evidence="2">histidine kinase</fullName>
        <ecNumber evidence="2">2.7.13.3</ecNumber>
    </recommendedName>
</protein>
<keyword evidence="5" id="KW-1133">Transmembrane helix</keyword>
<dbReference type="SUPFAM" id="SSF55874">
    <property type="entry name" value="ATPase domain of HSP90 chaperone/DNA topoisomerase II/histidine kinase"/>
    <property type="match status" value="1"/>
</dbReference>
<evidence type="ECO:0000256" key="1">
    <source>
        <dbReference type="ARBA" id="ARBA00000085"/>
    </source>
</evidence>
<dbReference type="AlphaFoldDB" id="A0A3A4NQM0"/>
<dbReference type="SMART" id="SM00387">
    <property type="entry name" value="HATPase_c"/>
    <property type="match status" value="1"/>
</dbReference>
<sequence length="666" mass="74344">MRNSFAKVVPSRLMVVGLGTTLVVLCLAAILMLLPGLIGRERLADRLVEGLQSMSTLEGDFPLDNLDRILYSIYQSNKANRNLSYLRFVDVGDGSIFTYDDKGVRKPAGRVQPEVWADLINKGKAANIESGQLDIFRLVSPEHSIGINLGIGPDVAQEIESQRRLSLVVGSIILATGIGILIMIWQTRQIEAAKGELELVLANTLEPILMVDNSCRLVFANEPARTLLGHPKGKKFRNRPLLSLIQNAENREFFSRMLSGEDKDTDMDELITNFPGFPDKVTFRAGMLNVRTEVGRTLGKLLVLRDVTLEKRLEDKKVSQTIHELKGMLGEIKGYIRQVLETMDGDADRKQRAFLNICLEKIERCYSTVATMVKSIVSAFKPQSLELRLRHCDLVDLIQTNVNDIRSSVEKEKGRGPKVTLSTSDKLPMVCCDSNAISRVLMNLLLNAVQHCPNGTVNVCVEDKGEVLQVLVKDEGSGIQKEDLERIFEPHVSFRKGGSGMGLSICRDFIRAHGGEIWADSRGKDKGSTFSFFIPKSKPAVLSSDRQFAHKLESACWRKGYYPVILEDFLAATRRIIELNPNAILLDLDMEDTISGMSLAYRLRKTGDTAKIPIIAFSANIPEARLELSRYEELSLESILPRDFKEEELDSAVGTIEAFWYLAQTL</sequence>
<dbReference type="InterPro" id="IPR011006">
    <property type="entry name" value="CheY-like_superfamily"/>
</dbReference>
<feature type="domain" description="Response regulatory" evidence="7">
    <location>
        <begin position="538"/>
        <end position="657"/>
    </location>
</feature>
<organism evidence="8 9">
    <name type="scientific">Abyssobacteria bacterium (strain SURF_5)</name>
    <dbReference type="NCBI Taxonomy" id="2093360"/>
    <lineage>
        <taxon>Bacteria</taxon>
        <taxon>Pseudomonadati</taxon>
        <taxon>Candidatus Hydrogenedentota</taxon>
        <taxon>Candidatus Abyssobacteria</taxon>
    </lineage>
</organism>
<proteinExistence type="predicted"/>
<dbReference type="PROSITE" id="PS50109">
    <property type="entry name" value="HIS_KIN"/>
    <property type="match status" value="1"/>
</dbReference>
<dbReference type="PANTHER" id="PTHR43547">
    <property type="entry name" value="TWO-COMPONENT HISTIDINE KINASE"/>
    <property type="match status" value="1"/>
</dbReference>
<dbReference type="InterPro" id="IPR036890">
    <property type="entry name" value="HATPase_C_sf"/>
</dbReference>
<comment type="catalytic activity">
    <reaction evidence="1">
        <text>ATP + protein L-histidine = ADP + protein N-phospho-L-histidine.</text>
        <dbReference type="EC" id="2.7.13.3"/>
    </reaction>
</comment>
<dbReference type="GO" id="GO:0000155">
    <property type="term" value="F:phosphorelay sensor kinase activity"/>
    <property type="evidence" value="ECO:0007669"/>
    <property type="project" value="TreeGrafter"/>
</dbReference>
<evidence type="ECO:0000259" key="6">
    <source>
        <dbReference type="PROSITE" id="PS50109"/>
    </source>
</evidence>
<dbReference type="EC" id="2.7.13.3" evidence="2"/>
<name>A0A3A4NQM0_ABYX5</name>
<dbReference type="InterPro" id="IPR003594">
    <property type="entry name" value="HATPase_dom"/>
</dbReference>
<feature type="domain" description="Histidine kinase" evidence="6">
    <location>
        <begin position="320"/>
        <end position="538"/>
    </location>
</feature>
<evidence type="ECO:0000256" key="2">
    <source>
        <dbReference type="ARBA" id="ARBA00012438"/>
    </source>
</evidence>
<dbReference type="InterPro" id="IPR005467">
    <property type="entry name" value="His_kinase_dom"/>
</dbReference>
<feature type="modified residue" description="4-aspartylphosphate" evidence="4">
    <location>
        <position position="587"/>
    </location>
</feature>
<dbReference type="EMBL" id="QZKU01000068">
    <property type="protein sequence ID" value="RJP21322.1"/>
    <property type="molecule type" value="Genomic_DNA"/>
</dbReference>
<dbReference type="Gene3D" id="3.40.50.2300">
    <property type="match status" value="1"/>
</dbReference>
<evidence type="ECO:0000259" key="7">
    <source>
        <dbReference type="PROSITE" id="PS50110"/>
    </source>
</evidence>
<dbReference type="Proteomes" id="UP000265882">
    <property type="component" value="Unassembled WGS sequence"/>
</dbReference>
<accession>A0A3A4NQM0</accession>
<dbReference type="InterPro" id="IPR004358">
    <property type="entry name" value="Sig_transdc_His_kin-like_C"/>
</dbReference>
<gene>
    <name evidence="8" type="ORF">C4520_09920</name>
</gene>
<feature type="transmembrane region" description="Helical" evidence="5">
    <location>
        <begin position="12"/>
        <end position="34"/>
    </location>
</feature>
<keyword evidence="3 4" id="KW-0597">Phosphoprotein</keyword>
<keyword evidence="5" id="KW-0812">Transmembrane</keyword>
<keyword evidence="5" id="KW-0472">Membrane</keyword>
<evidence type="ECO:0000256" key="4">
    <source>
        <dbReference type="PROSITE-ProRule" id="PRU00169"/>
    </source>
</evidence>
<dbReference type="InterPro" id="IPR000014">
    <property type="entry name" value="PAS"/>
</dbReference>
<dbReference type="SUPFAM" id="SSF52172">
    <property type="entry name" value="CheY-like"/>
    <property type="match status" value="1"/>
</dbReference>
<dbReference type="Gene3D" id="3.30.450.20">
    <property type="entry name" value="PAS domain"/>
    <property type="match status" value="1"/>
</dbReference>
<dbReference type="Gene3D" id="3.30.565.10">
    <property type="entry name" value="Histidine kinase-like ATPase, C-terminal domain"/>
    <property type="match status" value="1"/>
</dbReference>